<dbReference type="Pfam" id="PF13489">
    <property type="entry name" value="Methyltransf_23"/>
    <property type="match status" value="1"/>
</dbReference>
<gene>
    <name evidence="2" type="ORF">BBK14_22475</name>
</gene>
<name>A0A1S1PV88_9ACTN</name>
<dbReference type="InterPro" id="IPR029063">
    <property type="entry name" value="SAM-dependent_MTases_sf"/>
</dbReference>
<comment type="caution">
    <text evidence="2">The sequence shown here is derived from an EMBL/GenBank/DDBJ whole genome shotgun (WGS) entry which is preliminary data.</text>
</comment>
<dbReference type="SUPFAM" id="SSF53335">
    <property type="entry name" value="S-adenosyl-L-methionine-dependent methyltransferases"/>
    <property type="match status" value="1"/>
</dbReference>
<dbReference type="CDD" id="cd02440">
    <property type="entry name" value="AdoMet_MTases"/>
    <property type="match status" value="1"/>
</dbReference>
<evidence type="ECO:0000256" key="1">
    <source>
        <dbReference type="SAM" id="MobiDB-lite"/>
    </source>
</evidence>
<dbReference type="Gene3D" id="3.40.50.150">
    <property type="entry name" value="Vaccinia Virus protein VP39"/>
    <property type="match status" value="1"/>
</dbReference>
<dbReference type="GO" id="GO:0032259">
    <property type="term" value="P:methylation"/>
    <property type="evidence" value="ECO:0007669"/>
    <property type="project" value="UniProtKB-KW"/>
</dbReference>
<feature type="region of interest" description="Disordered" evidence="1">
    <location>
        <begin position="222"/>
        <end position="253"/>
    </location>
</feature>
<evidence type="ECO:0000313" key="3">
    <source>
        <dbReference type="Proteomes" id="UP000179769"/>
    </source>
</evidence>
<dbReference type="OrthoDB" id="9810247at2"/>
<dbReference type="GO" id="GO:0008168">
    <property type="term" value="F:methyltransferase activity"/>
    <property type="evidence" value="ECO:0007669"/>
    <property type="project" value="UniProtKB-KW"/>
</dbReference>
<dbReference type="Proteomes" id="UP000179769">
    <property type="component" value="Unassembled WGS sequence"/>
</dbReference>
<proteinExistence type="predicted"/>
<evidence type="ECO:0000313" key="2">
    <source>
        <dbReference type="EMBL" id="OHV25199.1"/>
    </source>
</evidence>
<feature type="compositionally biased region" description="Low complexity" evidence="1">
    <location>
        <begin position="243"/>
        <end position="253"/>
    </location>
</feature>
<keyword evidence="2" id="KW-0489">Methyltransferase</keyword>
<dbReference type="PANTHER" id="PTHR43591:SF24">
    <property type="entry name" value="2-METHOXY-6-POLYPRENYL-1,4-BENZOQUINOL METHYLASE, MITOCHONDRIAL"/>
    <property type="match status" value="1"/>
</dbReference>
<dbReference type="PANTHER" id="PTHR43591">
    <property type="entry name" value="METHYLTRANSFERASE"/>
    <property type="match status" value="1"/>
</dbReference>
<keyword evidence="2" id="KW-0808">Transferase</keyword>
<keyword evidence="3" id="KW-1185">Reference proteome</keyword>
<organism evidence="2 3">
    <name type="scientific">Parafrankia soli</name>
    <dbReference type="NCBI Taxonomy" id="2599596"/>
    <lineage>
        <taxon>Bacteria</taxon>
        <taxon>Bacillati</taxon>
        <taxon>Actinomycetota</taxon>
        <taxon>Actinomycetes</taxon>
        <taxon>Frankiales</taxon>
        <taxon>Frankiaceae</taxon>
        <taxon>Parafrankia</taxon>
    </lineage>
</organism>
<reference evidence="3" key="1">
    <citation type="submission" date="2016-07" db="EMBL/GenBank/DDBJ databases">
        <title>Frankia sp. NRRL B-16219 Genome sequencing.</title>
        <authorList>
            <person name="Ghodhbane-Gtari F."/>
            <person name="Swanson E."/>
            <person name="Gueddou A."/>
            <person name="Louati M."/>
            <person name="Nouioui I."/>
            <person name="Hezbri K."/>
            <person name="Abebe-Akele F."/>
            <person name="Simpson S."/>
            <person name="Morris K."/>
            <person name="Thomas K."/>
            <person name="Gtari M."/>
            <person name="Tisa L.S."/>
        </authorList>
    </citation>
    <scope>NUCLEOTIDE SEQUENCE [LARGE SCALE GENOMIC DNA]</scope>
    <source>
        <strain evidence="3">NRRL B-16219</strain>
    </source>
</reference>
<protein>
    <submittedName>
        <fullName evidence="2">Methylase</fullName>
    </submittedName>
</protein>
<accession>A0A1S1PV88</accession>
<dbReference type="AlphaFoldDB" id="A0A1S1PV88"/>
<sequence>MDLQYRNPGNRALLDLLDIPPGRVLDCGCGAGDNARLLRQQGWQVTGVTLDPAELVAATAECVATELADLSAGLPFAADGSFDLVLLSHILEHLVDPAALIAEARRVLAPGGRIAIALPNVAHFRQRALHLLGRFEYTETGVMDSTHVRFFTVETARRLLETNGLAILASDASGGLPWWHSRRLLPRELVARADRWALANRPNLFAWQAVFLTVPTGGPVPVVEQRSRRHTEESARPVPAAPPGRVSPGPSSG</sequence>
<dbReference type="EMBL" id="MAXA01000231">
    <property type="protein sequence ID" value="OHV25199.1"/>
    <property type="molecule type" value="Genomic_DNA"/>
</dbReference>